<comment type="function">
    <text evidence="6">Specifically methylates the N7 position of a guanine in 16S rRNA.</text>
</comment>
<feature type="binding site" evidence="6">
    <location>
        <begin position="133"/>
        <end position="134"/>
    </location>
    <ligand>
        <name>S-adenosyl-L-methionine</name>
        <dbReference type="ChEBI" id="CHEBI:59789"/>
    </ligand>
</feature>
<dbReference type="PANTHER" id="PTHR31760">
    <property type="entry name" value="S-ADENOSYL-L-METHIONINE-DEPENDENT METHYLTRANSFERASES SUPERFAMILY PROTEIN"/>
    <property type="match status" value="1"/>
</dbReference>
<dbReference type="EC" id="2.1.1.-" evidence="6"/>
<dbReference type="Pfam" id="PF02527">
    <property type="entry name" value="GidB"/>
    <property type="match status" value="1"/>
</dbReference>
<keyword evidence="4 6" id="KW-0808">Transferase</keyword>
<name>A0A0K8J8J0_9FIRM</name>
<comment type="similarity">
    <text evidence="6">Belongs to the methyltransferase superfamily. RNA methyltransferase RsmG family.</text>
</comment>
<sequence length="242" mass="27745">MDYDKKLGIEEFEKALSELKINLSDYQIEQFIKYYELLIHWNKLMNLTSITDFMEVINKHFVDSLSMVKVYRPSNEKILDLGTGAGFPGVPLKIAFPNTKVVLMDSLNKRVRFLNEVIKELDLDNIIAIHGRAEDYGREKDYRESFDISTSRAVAKLSTLSEYCLPFVKKEGLFIAYKSGNISEELEEASKAIKVLGGKVMETKEFTLPFTDINRSFIIIKKNNITPNKYPRTAGKPSKEPL</sequence>
<feature type="binding site" evidence="6">
    <location>
        <position position="82"/>
    </location>
    <ligand>
        <name>S-adenosyl-L-methionine</name>
        <dbReference type="ChEBI" id="CHEBI:59789"/>
    </ligand>
</feature>
<keyword evidence="1 6" id="KW-0963">Cytoplasm</keyword>
<keyword evidence="3 6" id="KW-0489">Methyltransferase</keyword>
<evidence type="ECO:0000256" key="3">
    <source>
        <dbReference type="ARBA" id="ARBA00022603"/>
    </source>
</evidence>
<keyword evidence="5 6" id="KW-0949">S-adenosyl-L-methionine</keyword>
<accession>A0A0K8J8J0</accession>
<proteinExistence type="inferred from homology"/>
<feature type="binding site" evidence="6">
    <location>
        <position position="87"/>
    </location>
    <ligand>
        <name>S-adenosyl-L-methionine</name>
        <dbReference type="ChEBI" id="CHEBI:59789"/>
    </ligand>
</feature>
<evidence type="ECO:0000313" key="8">
    <source>
        <dbReference type="Proteomes" id="UP000196053"/>
    </source>
</evidence>
<dbReference type="RefSeq" id="WP_058259138.1">
    <property type="nucleotide sequence ID" value="NZ_LN879430.1"/>
</dbReference>
<dbReference type="InterPro" id="IPR003682">
    <property type="entry name" value="rRNA_ssu_MeTfrase_G"/>
</dbReference>
<dbReference type="KEGG" id="hsd:SD1D_2421"/>
<dbReference type="GO" id="GO:0005829">
    <property type="term" value="C:cytosol"/>
    <property type="evidence" value="ECO:0007669"/>
    <property type="project" value="TreeGrafter"/>
</dbReference>
<evidence type="ECO:0000256" key="6">
    <source>
        <dbReference type="HAMAP-Rule" id="MF_00074"/>
    </source>
</evidence>
<dbReference type="FunFam" id="3.40.50.150:FF:000041">
    <property type="entry name" value="Ribosomal RNA small subunit methyltransferase G"/>
    <property type="match status" value="1"/>
</dbReference>
<protein>
    <recommendedName>
        <fullName evidence="6">Ribosomal RNA small subunit methyltransferase G</fullName>
        <ecNumber evidence="6">2.1.1.-</ecNumber>
    </recommendedName>
    <alternativeName>
        <fullName evidence="6">16S rRNA 7-methylguanosine methyltransferase</fullName>
        <shortName evidence="6">16S rRNA m7G methyltransferase</shortName>
    </alternativeName>
</protein>
<dbReference type="HAMAP" id="MF_00074">
    <property type="entry name" value="16SrRNA_methyltr_G"/>
    <property type="match status" value="1"/>
</dbReference>
<evidence type="ECO:0000256" key="5">
    <source>
        <dbReference type="ARBA" id="ARBA00022691"/>
    </source>
</evidence>
<comment type="subcellular location">
    <subcellularLocation>
        <location evidence="6">Cytoplasm</location>
    </subcellularLocation>
</comment>
<dbReference type="Proteomes" id="UP000196053">
    <property type="component" value="Chromosome I"/>
</dbReference>
<dbReference type="PIRSF" id="PIRSF003078">
    <property type="entry name" value="GidB"/>
    <property type="match status" value="1"/>
</dbReference>
<dbReference type="AlphaFoldDB" id="A0A0K8J8J0"/>
<organism evidence="7 8">
    <name type="scientific">Herbinix luporum</name>
    <dbReference type="NCBI Taxonomy" id="1679721"/>
    <lineage>
        <taxon>Bacteria</taxon>
        <taxon>Bacillati</taxon>
        <taxon>Bacillota</taxon>
        <taxon>Clostridia</taxon>
        <taxon>Lachnospirales</taxon>
        <taxon>Lachnospiraceae</taxon>
        <taxon>Herbinix</taxon>
    </lineage>
</organism>
<evidence type="ECO:0000313" key="7">
    <source>
        <dbReference type="EMBL" id="CUH93931.1"/>
    </source>
</evidence>
<evidence type="ECO:0000256" key="4">
    <source>
        <dbReference type="ARBA" id="ARBA00022679"/>
    </source>
</evidence>
<dbReference type="Gene3D" id="3.40.50.150">
    <property type="entry name" value="Vaccinia Virus protein VP39"/>
    <property type="match status" value="1"/>
</dbReference>
<dbReference type="SUPFAM" id="SSF53335">
    <property type="entry name" value="S-adenosyl-L-methionine-dependent methyltransferases"/>
    <property type="match status" value="1"/>
</dbReference>
<comment type="caution">
    <text evidence="6">Lacks conserved residue(s) required for the propagation of feature annotation.</text>
</comment>
<dbReference type="OrthoDB" id="9808773at2"/>
<dbReference type="EMBL" id="LN879430">
    <property type="protein sequence ID" value="CUH93931.1"/>
    <property type="molecule type" value="Genomic_DNA"/>
</dbReference>
<reference evidence="8" key="1">
    <citation type="submission" date="2015-09" db="EMBL/GenBank/DDBJ databases">
        <authorList>
            <person name="Wibberg D."/>
        </authorList>
    </citation>
    <scope>NUCLEOTIDE SEQUENCE [LARGE SCALE GENOMIC DNA]</scope>
    <source>
        <strain evidence="8">SD1D</strain>
    </source>
</reference>
<dbReference type="CDD" id="cd02440">
    <property type="entry name" value="AdoMet_MTases"/>
    <property type="match status" value="1"/>
</dbReference>
<keyword evidence="8" id="KW-1185">Reference proteome</keyword>
<dbReference type="NCBIfam" id="TIGR00138">
    <property type="entry name" value="rsmG_gidB"/>
    <property type="match status" value="1"/>
</dbReference>
<dbReference type="PANTHER" id="PTHR31760:SF0">
    <property type="entry name" value="S-ADENOSYL-L-METHIONINE-DEPENDENT METHYLTRANSFERASES SUPERFAMILY PROTEIN"/>
    <property type="match status" value="1"/>
</dbReference>
<evidence type="ECO:0000256" key="1">
    <source>
        <dbReference type="ARBA" id="ARBA00022490"/>
    </source>
</evidence>
<dbReference type="GO" id="GO:0070043">
    <property type="term" value="F:rRNA (guanine-N7-)-methyltransferase activity"/>
    <property type="evidence" value="ECO:0007669"/>
    <property type="project" value="UniProtKB-UniRule"/>
</dbReference>
<dbReference type="InterPro" id="IPR029063">
    <property type="entry name" value="SAM-dependent_MTases_sf"/>
</dbReference>
<evidence type="ECO:0000256" key="2">
    <source>
        <dbReference type="ARBA" id="ARBA00022552"/>
    </source>
</evidence>
<keyword evidence="2 6" id="KW-0698">rRNA processing</keyword>
<gene>
    <name evidence="6 7" type="primary">rsmG</name>
    <name evidence="7" type="ORF">SD1D_2421</name>
</gene>
<feature type="binding site" evidence="6">
    <location>
        <position position="152"/>
    </location>
    <ligand>
        <name>S-adenosyl-L-methionine</name>
        <dbReference type="ChEBI" id="CHEBI:59789"/>
    </ligand>
</feature>